<organism evidence="2 3">
    <name type="scientific">Nocardioides abyssi</name>
    <dbReference type="NCBI Taxonomy" id="3058370"/>
    <lineage>
        <taxon>Bacteria</taxon>
        <taxon>Bacillati</taxon>
        <taxon>Actinomycetota</taxon>
        <taxon>Actinomycetes</taxon>
        <taxon>Propionibacteriales</taxon>
        <taxon>Nocardioidaceae</taxon>
        <taxon>Nocardioides</taxon>
    </lineage>
</organism>
<protein>
    <submittedName>
        <fullName evidence="2">Uncharacterized protein</fullName>
    </submittedName>
</protein>
<proteinExistence type="predicted"/>
<reference evidence="2" key="1">
    <citation type="submission" date="2023-06" db="EMBL/GenBank/DDBJ databases">
        <title>Draft genome sequence of Nocardioides sp. SOB72.</title>
        <authorList>
            <person name="Zhang G."/>
        </authorList>
    </citation>
    <scope>NUCLEOTIDE SEQUENCE</scope>
    <source>
        <strain evidence="2">SOB72</strain>
    </source>
</reference>
<name>A0ABT8EWE0_9ACTN</name>
<comment type="caution">
    <text evidence="2">The sequence shown here is derived from an EMBL/GenBank/DDBJ whole genome shotgun (WGS) entry which is preliminary data.</text>
</comment>
<dbReference type="RefSeq" id="WP_300961560.1">
    <property type="nucleotide sequence ID" value="NZ_JAUHJR010000005.1"/>
</dbReference>
<dbReference type="Proteomes" id="UP001168537">
    <property type="component" value="Unassembled WGS sequence"/>
</dbReference>
<sequence length="618" mass="66720">MPPPADPADPVEAFDELYQRTRDRLLLQTWALTGDLTAARSAVRHAYVVAWHHWRKVSRRDDPEAWLRPHAWAYAQRRHTARLGHRDKDLDPDVKATLDALADLPVGQRRMLLLSLLAPGPSDDMAREVGLPREEAERELHAAAVGFSALRDVPTTDIAAQLDPLAAAVADVRWPRPSILRRSGSGRRRAHTLAGVLATVGALVVSGVVVGDDGVRTSLDRAVTGPRASAPAAPGGEEAQPPLVADALLTGEQVQSRVRGTGWSELRTDGNTEGDGIVLPCQADRYADPRGTGALLRVFAAADRGTGPRRTAWQLAEVSRNERAARRTFRRTVQWYAACSEPRVQLLSTRTVGAVGDQAMLFTLRSWSRPVRTTVVGVGRTGLLTTTTVLRVGNDDRPDISGGTDLLADAVREMCAMPDGGSCVGRPDPQLARAVPIGEVPSLLSEIDLPPVQRVAAPWTGSPTVRADTNPAATPCDRTSFTGGQVSNNVTRTFVVLDAGLPAEFGLSETAGSLGPRKARAFVDGVRRRVARCAEDDLTTEVRRLETSDTKKEDLTVWVVTTEVSEDTTVRYLMAVLRSGTSVAQVGFVPAGRRTMADEAFVGLARRALERLHEHPAP</sequence>
<evidence type="ECO:0000313" key="2">
    <source>
        <dbReference type="EMBL" id="MDN4162394.1"/>
    </source>
</evidence>
<evidence type="ECO:0000256" key="1">
    <source>
        <dbReference type="SAM" id="MobiDB-lite"/>
    </source>
</evidence>
<feature type="compositionally biased region" description="Low complexity" evidence="1">
    <location>
        <begin position="225"/>
        <end position="240"/>
    </location>
</feature>
<gene>
    <name evidence="2" type="ORF">QWY29_13590</name>
</gene>
<keyword evidence="3" id="KW-1185">Reference proteome</keyword>
<feature type="region of interest" description="Disordered" evidence="1">
    <location>
        <begin position="221"/>
        <end position="240"/>
    </location>
</feature>
<evidence type="ECO:0000313" key="3">
    <source>
        <dbReference type="Proteomes" id="UP001168537"/>
    </source>
</evidence>
<dbReference type="EMBL" id="JAUHJR010000005">
    <property type="protein sequence ID" value="MDN4162394.1"/>
    <property type="molecule type" value="Genomic_DNA"/>
</dbReference>
<dbReference type="SUPFAM" id="SSF88946">
    <property type="entry name" value="Sigma2 domain of RNA polymerase sigma factors"/>
    <property type="match status" value="1"/>
</dbReference>
<dbReference type="InterPro" id="IPR013325">
    <property type="entry name" value="RNA_pol_sigma_r2"/>
</dbReference>
<accession>A0ABT8EWE0</accession>